<dbReference type="SFLD" id="SFLDS00003">
    <property type="entry name" value="Haloacid_Dehalogenase"/>
    <property type="match status" value="1"/>
</dbReference>
<dbReference type="Proteomes" id="UP000830401">
    <property type="component" value="Chromosome"/>
</dbReference>
<evidence type="ECO:0000256" key="4">
    <source>
        <dbReference type="ARBA" id="ARBA00013078"/>
    </source>
</evidence>
<dbReference type="GO" id="GO:0016787">
    <property type="term" value="F:hydrolase activity"/>
    <property type="evidence" value="ECO:0007669"/>
    <property type="project" value="UniProtKB-KW"/>
</dbReference>
<sequence>MPYSLLLFDYDGTLCDTHRAIKHSMRRTFEILGYPPPDETLMDEAVGRGLLLPEMLLWLHPPGTPPLPAVWVNTYRAIYNTESEELVTLFPGVEQVLVAAAANGKESVVISNKGLPLLENSLSRFGLRHYFSLVLGDTPDRQLPLKPDPAMFTQVIQPRFSAISPGATLMIGDTAPDLRFARNCGIASCWASYGFGQENDNLPLQPTYRINSLPELLPLLQ</sequence>
<reference evidence="5" key="1">
    <citation type="submission" date="2022-04" db="EMBL/GenBank/DDBJ databases">
        <title>Hymenobacter sp. isolated from the air.</title>
        <authorList>
            <person name="Won M."/>
            <person name="Lee C.-M."/>
            <person name="Woen H.-Y."/>
            <person name="Kwon S.-W."/>
        </authorList>
    </citation>
    <scope>NUCLEOTIDE SEQUENCE</scope>
    <source>
        <strain evidence="5">5420S-77</strain>
    </source>
</reference>
<keyword evidence="6" id="KW-1185">Reference proteome</keyword>
<comment type="pathway">
    <text evidence="2">Organic acid metabolism; glycolate biosynthesis; glycolate from 2-phosphoglycolate: step 1/1.</text>
</comment>
<dbReference type="PANTHER" id="PTHR43434">
    <property type="entry name" value="PHOSPHOGLYCOLATE PHOSPHATASE"/>
    <property type="match status" value="1"/>
</dbReference>
<dbReference type="InterPro" id="IPR036412">
    <property type="entry name" value="HAD-like_sf"/>
</dbReference>
<organism evidence="5 6">
    <name type="scientific">Hymenobacter volaticus</name>
    <dbReference type="NCBI Taxonomy" id="2932254"/>
    <lineage>
        <taxon>Bacteria</taxon>
        <taxon>Pseudomonadati</taxon>
        <taxon>Bacteroidota</taxon>
        <taxon>Cytophagia</taxon>
        <taxon>Cytophagales</taxon>
        <taxon>Hymenobacteraceae</taxon>
        <taxon>Hymenobacter</taxon>
    </lineage>
</organism>
<comment type="similarity">
    <text evidence="3">Belongs to the HAD-like hydrolase superfamily. CbbY/CbbZ/Gph/YieH family.</text>
</comment>
<keyword evidence="5" id="KW-0378">Hydrolase</keyword>
<dbReference type="InterPro" id="IPR041492">
    <property type="entry name" value="HAD_2"/>
</dbReference>
<dbReference type="InterPro" id="IPR023214">
    <property type="entry name" value="HAD_sf"/>
</dbReference>
<name>A0ABY4G132_9BACT</name>
<evidence type="ECO:0000313" key="5">
    <source>
        <dbReference type="EMBL" id="UOQ64466.1"/>
    </source>
</evidence>
<evidence type="ECO:0000256" key="3">
    <source>
        <dbReference type="ARBA" id="ARBA00006171"/>
    </source>
</evidence>
<evidence type="ECO:0000313" key="6">
    <source>
        <dbReference type="Proteomes" id="UP000830401"/>
    </source>
</evidence>
<dbReference type="RefSeq" id="WP_245118305.1">
    <property type="nucleotide sequence ID" value="NZ_CP095061.1"/>
</dbReference>
<gene>
    <name evidence="5" type="ORF">MUN86_12790</name>
</gene>
<evidence type="ECO:0000256" key="2">
    <source>
        <dbReference type="ARBA" id="ARBA00004818"/>
    </source>
</evidence>
<dbReference type="Gene3D" id="1.10.150.240">
    <property type="entry name" value="Putative phosphatase, domain 2"/>
    <property type="match status" value="1"/>
</dbReference>
<dbReference type="PANTHER" id="PTHR43434:SF1">
    <property type="entry name" value="PHOSPHOGLYCOLATE PHOSPHATASE"/>
    <property type="match status" value="1"/>
</dbReference>
<dbReference type="SFLD" id="SFLDG01129">
    <property type="entry name" value="C1.5:_HAD__Beta-PGM__Phosphata"/>
    <property type="match status" value="1"/>
</dbReference>
<accession>A0ABY4G132</accession>
<dbReference type="Gene3D" id="3.40.50.1000">
    <property type="entry name" value="HAD superfamily/HAD-like"/>
    <property type="match status" value="1"/>
</dbReference>
<dbReference type="InterPro" id="IPR050155">
    <property type="entry name" value="HAD-like_hydrolase_sf"/>
</dbReference>
<dbReference type="InterPro" id="IPR023198">
    <property type="entry name" value="PGP-like_dom2"/>
</dbReference>
<dbReference type="Pfam" id="PF13419">
    <property type="entry name" value="HAD_2"/>
    <property type="match status" value="1"/>
</dbReference>
<dbReference type="EMBL" id="CP095061">
    <property type="protein sequence ID" value="UOQ64466.1"/>
    <property type="molecule type" value="Genomic_DNA"/>
</dbReference>
<proteinExistence type="inferred from homology"/>
<dbReference type="SUPFAM" id="SSF56784">
    <property type="entry name" value="HAD-like"/>
    <property type="match status" value="1"/>
</dbReference>
<comment type="catalytic activity">
    <reaction evidence="1">
        <text>2-phosphoglycolate + H2O = glycolate + phosphate</text>
        <dbReference type="Rhea" id="RHEA:14369"/>
        <dbReference type="ChEBI" id="CHEBI:15377"/>
        <dbReference type="ChEBI" id="CHEBI:29805"/>
        <dbReference type="ChEBI" id="CHEBI:43474"/>
        <dbReference type="ChEBI" id="CHEBI:58033"/>
        <dbReference type="EC" id="3.1.3.18"/>
    </reaction>
</comment>
<evidence type="ECO:0000256" key="1">
    <source>
        <dbReference type="ARBA" id="ARBA00000830"/>
    </source>
</evidence>
<protein>
    <recommendedName>
        <fullName evidence="4">phosphoglycolate phosphatase</fullName>
        <ecNumber evidence="4">3.1.3.18</ecNumber>
    </recommendedName>
</protein>
<dbReference type="EC" id="3.1.3.18" evidence="4"/>